<evidence type="ECO:0000313" key="1">
    <source>
        <dbReference type="EMBL" id="MDF1585629.1"/>
    </source>
</evidence>
<dbReference type="EMBL" id="JARGEQ010000027">
    <property type="protein sequence ID" value="MDF1585629.1"/>
    <property type="molecule type" value="Genomic_DNA"/>
</dbReference>
<sequence length="46" mass="4943">MTSCSSDEPGRLYGCGSRIELAIVRLTGRLQGVRDGFNRGSLEKGV</sequence>
<name>A0AAP3XPP9_9PROT</name>
<dbReference type="AlphaFoldDB" id="A0AAP3XPP9"/>
<proteinExistence type="predicted"/>
<protein>
    <submittedName>
        <fullName evidence="1">Uncharacterized protein</fullName>
    </submittedName>
</protein>
<evidence type="ECO:0000313" key="2">
    <source>
        <dbReference type="Proteomes" id="UP001301140"/>
    </source>
</evidence>
<dbReference type="Proteomes" id="UP001301140">
    <property type="component" value="Unassembled WGS sequence"/>
</dbReference>
<gene>
    <name evidence="1" type="ORF">PZ740_04405</name>
</gene>
<organism evidence="1 2">
    <name type="scientific">Marinimicrococcus flavescens</name>
    <dbReference type="NCBI Taxonomy" id="3031815"/>
    <lineage>
        <taxon>Bacteria</taxon>
        <taxon>Pseudomonadati</taxon>
        <taxon>Pseudomonadota</taxon>
        <taxon>Alphaproteobacteria</taxon>
        <taxon>Geminicoccales</taxon>
        <taxon>Geminicoccaceae</taxon>
        <taxon>Marinimicrococcus</taxon>
    </lineage>
</organism>
<keyword evidence="2" id="KW-1185">Reference proteome</keyword>
<accession>A0AAP3XPP9</accession>
<comment type="caution">
    <text evidence="1">The sequence shown here is derived from an EMBL/GenBank/DDBJ whole genome shotgun (WGS) entry which is preliminary data.</text>
</comment>
<reference evidence="1 2" key="1">
    <citation type="submission" date="2023-03" db="EMBL/GenBank/DDBJ databases">
        <title>YIM 152171 draft genome.</title>
        <authorList>
            <person name="Yang Z."/>
        </authorList>
    </citation>
    <scope>NUCLEOTIDE SEQUENCE [LARGE SCALE GENOMIC DNA]</scope>
    <source>
        <strain evidence="1 2">YIM 152171</strain>
    </source>
</reference>